<dbReference type="AlphaFoldDB" id="A5AIF7"/>
<dbReference type="SUPFAM" id="SSF56672">
    <property type="entry name" value="DNA/RNA polymerases"/>
    <property type="match status" value="1"/>
</dbReference>
<proteinExistence type="predicted"/>
<dbReference type="InterPro" id="IPR043502">
    <property type="entry name" value="DNA/RNA_pol_sf"/>
</dbReference>
<protein>
    <recommendedName>
        <fullName evidence="1">Reverse transcriptase Ty1/copia-type domain-containing protein</fullName>
    </recommendedName>
</protein>
<organism evidence="2">
    <name type="scientific">Vitis vinifera</name>
    <name type="common">Grape</name>
    <dbReference type="NCBI Taxonomy" id="29760"/>
    <lineage>
        <taxon>Eukaryota</taxon>
        <taxon>Viridiplantae</taxon>
        <taxon>Streptophyta</taxon>
        <taxon>Embryophyta</taxon>
        <taxon>Tracheophyta</taxon>
        <taxon>Spermatophyta</taxon>
        <taxon>Magnoliopsida</taxon>
        <taxon>eudicotyledons</taxon>
        <taxon>Gunneridae</taxon>
        <taxon>Pentapetalae</taxon>
        <taxon>rosids</taxon>
        <taxon>Vitales</taxon>
        <taxon>Vitaceae</taxon>
        <taxon>Viteae</taxon>
        <taxon>Vitis</taxon>
    </lineage>
</organism>
<sequence length="200" mass="22866">MSPIEDSLDTTVIPVRSAKCNWNYCKKCSTSPNRSSYVGSFLKVVGTSFVVIFKNLTFDSIISVLKLECNLLSINKFVQIPNNIQEALKISKWNTIIEEEIRALEKNRTWELIELLEGKSPVKSKWIFTIKYKANGSVDRYKARLIAKGFTQSHEIEHQETLAPMAKLNTIHVLLSLVVNRDWPLHQLDLKNAFLNGDLE</sequence>
<evidence type="ECO:0000259" key="1">
    <source>
        <dbReference type="Pfam" id="PF07727"/>
    </source>
</evidence>
<dbReference type="InterPro" id="IPR013103">
    <property type="entry name" value="RVT_2"/>
</dbReference>
<dbReference type="EMBL" id="AM427488">
    <property type="protein sequence ID" value="CAN60265.1"/>
    <property type="molecule type" value="Genomic_DNA"/>
</dbReference>
<reference evidence="2" key="1">
    <citation type="journal article" date="2007" name="PLoS ONE">
        <title>The first genome sequence of an elite grapevine cultivar (Pinot noir Vitis vinifera L.): coping with a highly heterozygous genome.</title>
        <authorList>
            <person name="Velasco R."/>
            <person name="Zharkikh A."/>
            <person name="Troggio M."/>
            <person name="Cartwright D.A."/>
            <person name="Cestaro A."/>
            <person name="Pruss D."/>
            <person name="Pindo M."/>
            <person name="FitzGerald L.M."/>
            <person name="Vezzulli S."/>
            <person name="Reid J."/>
            <person name="Malacarne G."/>
            <person name="Iliev D."/>
            <person name="Coppola G."/>
            <person name="Wardell B."/>
            <person name="Micheletti D."/>
            <person name="Macalma T."/>
            <person name="Facci M."/>
            <person name="Mitchell J.T."/>
            <person name="Perazzolli M."/>
            <person name="Eldredge G."/>
            <person name="Gatto P."/>
            <person name="Oyzerski R."/>
            <person name="Moretto M."/>
            <person name="Gutin N."/>
            <person name="Stefanini M."/>
            <person name="Chen Y."/>
            <person name="Segala C."/>
            <person name="Davenport C."/>
            <person name="Dematte L."/>
            <person name="Mraz A."/>
            <person name="Battilana J."/>
            <person name="Stormo K."/>
            <person name="Costa F."/>
            <person name="Tao Q."/>
            <person name="Si-Ammour A."/>
            <person name="Harkins T."/>
            <person name="Lackey A."/>
            <person name="Perbost C."/>
            <person name="Taillon B."/>
            <person name="Stella A."/>
            <person name="Solovyev V."/>
            <person name="Fawcett J.A."/>
            <person name="Sterck L."/>
            <person name="Vandepoele K."/>
            <person name="Grando S.M."/>
            <person name="Toppo S."/>
            <person name="Moser C."/>
            <person name="Lanchbury J."/>
            <person name="Bogden R."/>
            <person name="Skolnick M."/>
            <person name="Sgaramella V."/>
            <person name="Bhatnagar S.K."/>
            <person name="Fontana P."/>
            <person name="Gutin A."/>
            <person name="Van de Peer Y."/>
            <person name="Salamini F."/>
            <person name="Viola R."/>
        </authorList>
    </citation>
    <scope>NUCLEOTIDE SEQUENCE</scope>
</reference>
<dbReference type="Pfam" id="PF07727">
    <property type="entry name" value="RVT_2"/>
    <property type="match status" value="1"/>
</dbReference>
<feature type="domain" description="Reverse transcriptase Ty1/copia-type" evidence="1">
    <location>
        <begin position="107"/>
        <end position="200"/>
    </location>
</feature>
<name>A5AIF7_VITVI</name>
<gene>
    <name evidence="2" type="ORF">VITISV_021695</name>
</gene>
<accession>A5AIF7</accession>
<evidence type="ECO:0000313" key="2">
    <source>
        <dbReference type="EMBL" id="CAN60265.1"/>
    </source>
</evidence>